<evidence type="ECO:0000313" key="3">
    <source>
        <dbReference type="EMBL" id="CAG01599.1"/>
    </source>
</evidence>
<dbReference type="InterPro" id="IPR018170">
    <property type="entry name" value="Aldo/ket_reductase_CS"/>
</dbReference>
<protein>
    <submittedName>
        <fullName evidence="3">(spotted green pufferfish) hypothetical protein</fullName>
    </submittedName>
</protein>
<dbReference type="KEGG" id="tng:GSTEN00020419G001"/>
<dbReference type="OrthoDB" id="416253at2759"/>
<evidence type="ECO:0000259" key="2">
    <source>
        <dbReference type="Pfam" id="PF00248"/>
    </source>
</evidence>
<dbReference type="InterPro" id="IPR036812">
    <property type="entry name" value="NAD(P)_OxRdtase_dom_sf"/>
</dbReference>
<dbReference type="PROSITE" id="PS00062">
    <property type="entry name" value="ALDOKETO_REDUCTASE_2"/>
    <property type="match status" value="1"/>
</dbReference>
<dbReference type="PANTHER" id="PTHR43827">
    <property type="entry name" value="2,5-DIKETO-D-GLUCONIC ACID REDUCTASE"/>
    <property type="match status" value="1"/>
</dbReference>
<dbReference type="Pfam" id="PF00248">
    <property type="entry name" value="Aldo_ket_red"/>
    <property type="match status" value="1"/>
</dbReference>
<sequence length="272" mass="31030">MPSQFSAQEGRFPFLAWEHGRVTQERLNRQSFGLCRLGIDTSTARPFMTTRLRLEKPCRKQLVQASQGDVPFPKKEDGSLLYDNIDYKLTWAAMEKLVEKGLVRSIGLSNFNSCQIDDILSVASIKPTVLQVESHPYLAQVELLGHCRDRGLVMTAYSPLGSPDRAWKHPDEPVVLQEPVVLGLAEKYKKSPAQIVLRWQIQRGVVTIPKSVTESRIMENIQVFDFILEEEEMKTITSLNRGWRYILPTIKVDGQSVPRDAGHPYYPFNEPF</sequence>
<dbReference type="PRINTS" id="PR00069">
    <property type="entry name" value="ALDKETRDTASE"/>
</dbReference>
<dbReference type="InterPro" id="IPR020471">
    <property type="entry name" value="AKR"/>
</dbReference>
<accession>Q4SCN3</accession>
<dbReference type="GO" id="GO:0016491">
    <property type="term" value="F:oxidoreductase activity"/>
    <property type="evidence" value="ECO:0007669"/>
    <property type="project" value="InterPro"/>
</dbReference>
<name>Q4SCN3_TETNG</name>
<dbReference type="InterPro" id="IPR023210">
    <property type="entry name" value="NADP_OxRdtase_dom"/>
</dbReference>
<dbReference type="AlphaFoldDB" id="Q4SCN3"/>
<evidence type="ECO:0000256" key="1">
    <source>
        <dbReference type="ARBA" id="ARBA00007905"/>
    </source>
</evidence>
<proteinExistence type="inferred from homology"/>
<dbReference type="PROSITE" id="PS00063">
    <property type="entry name" value="ALDOKETO_REDUCTASE_3"/>
    <property type="match status" value="1"/>
</dbReference>
<comment type="similarity">
    <text evidence="1">Belongs to the aldo/keto reductase family.</text>
</comment>
<feature type="domain" description="NADP-dependent oxidoreductase" evidence="2">
    <location>
        <begin position="76"/>
        <end position="240"/>
    </location>
</feature>
<reference evidence="3" key="2">
    <citation type="submission" date="2004-02" db="EMBL/GenBank/DDBJ databases">
        <authorList>
            <consortium name="Genoscope"/>
            <consortium name="Whitehead Institute Centre for Genome Research"/>
        </authorList>
    </citation>
    <scope>NUCLEOTIDE SEQUENCE</scope>
</reference>
<reference evidence="3" key="1">
    <citation type="journal article" date="2004" name="Nature">
        <title>Genome duplication in the teleost fish Tetraodon nigroviridis reveals the early vertebrate proto-karyotype.</title>
        <authorList>
            <person name="Jaillon O."/>
            <person name="Aury J.-M."/>
            <person name="Brunet F."/>
            <person name="Petit J.-L."/>
            <person name="Stange-Thomann N."/>
            <person name="Mauceli E."/>
            <person name="Bouneau L."/>
            <person name="Fischer C."/>
            <person name="Ozouf-Costaz C."/>
            <person name="Bernot A."/>
            <person name="Nicaud S."/>
            <person name="Jaffe D."/>
            <person name="Fisher S."/>
            <person name="Lutfalla G."/>
            <person name="Dossat C."/>
            <person name="Segurens B."/>
            <person name="Dasilva C."/>
            <person name="Salanoubat M."/>
            <person name="Levy M."/>
            <person name="Boudet N."/>
            <person name="Castellano S."/>
            <person name="Anthouard V."/>
            <person name="Jubin C."/>
            <person name="Castelli V."/>
            <person name="Katinka M."/>
            <person name="Vacherie B."/>
            <person name="Biemont C."/>
            <person name="Skalli Z."/>
            <person name="Cattolico L."/>
            <person name="Poulain J."/>
            <person name="De Berardinis V."/>
            <person name="Cruaud C."/>
            <person name="Duprat S."/>
            <person name="Brottier P."/>
            <person name="Coutanceau J.-P."/>
            <person name="Gouzy J."/>
            <person name="Parra G."/>
            <person name="Lardier G."/>
            <person name="Chapple C."/>
            <person name="McKernan K.J."/>
            <person name="McEwan P."/>
            <person name="Bosak S."/>
            <person name="Kellis M."/>
            <person name="Volff J.-N."/>
            <person name="Guigo R."/>
            <person name="Zody M.C."/>
            <person name="Mesirov J."/>
            <person name="Lindblad-Toh K."/>
            <person name="Birren B."/>
            <person name="Nusbaum C."/>
            <person name="Kahn D."/>
            <person name="Robinson-Rechavi M."/>
            <person name="Laudet V."/>
            <person name="Schachter V."/>
            <person name="Quetier F."/>
            <person name="Saurin W."/>
            <person name="Scarpelli C."/>
            <person name="Wincker P."/>
            <person name="Lander E.S."/>
            <person name="Weissenbach J."/>
            <person name="Roest Crollius H."/>
        </authorList>
    </citation>
    <scope>NUCLEOTIDE SEQUENCE [LARGE SCALE GENOMIC DNA]</scope>
</reference>
<dbReference type="Gene3D" id="3.20.20.100">
    <property type="entry name" value="NADP-dependent oxidoreductase domain"/>
    <property type="match status" value="1"/>
</dbReference>
<dbReference type="PANTHER" id="PTHR43827:SF14">
    <property type="entry name" value="NADP-DEPENDENT OXIDOREDUCTASE DOMAIN-CONTAINING PROTEIN"/>
    <property type="match status" value="1"/>
</dbReference>
<comment type="caution">
    <text evidence="3">The sequence shown here is derived from an EMBL/GenBank/DDBJ whole genome shotgun (WGS) entry which is preliminary data.</text>
</comment>
<dbReference type="SUPFAM" id="SSF51430">
    <property type="entry name" value="NAD(P)-linked oxidoreductase"/>
    <property type="match status" value="1"/>
</dbReference>
<organism evidence="3">
    <name type="scientific">Tetraodon nigroviridis</name>
    <name type="common">Spotted green pufferfish</name>
    <name type="synonym">Chelonodon nigroviridis</name>
    <dbReference type="NCBI Taxonomy" id="99883"/>
    <lineage>
        <taxon>Eukaryota</taxon>
        <taxon>Metazoa</taxon>
        <taxon>Chordata</taxon>
        <taxon>Craniata</taxon>
        <taxon>Vertebrata</taxon>
        <taxon>Euteleostomi</taxon>
        <taxon>Actinopterygii</taxon>
        <taxon>Neopterygii</taxon>
        <taxon>Teleostei</taxon>
        <taxon>Neoteleostei</taxon>
        <taxon>Acanthomorphata</taxon>
        <taxon>Eupercaria</taxon>
        <taxon>Tetraodontiformes</taxon>
        <taxon>Tetradontoidea</taxon>
        <taxon>Tetraodontidae</taxon>
        <taxon>Tetraodon</taxon>
    </lineage>
</organism>
<dbReference type="EMBL" id="CAAE01014651">
    <property type="protein sequence ID" value="CAG01599.1"/>
    <property type="molecule type" value="Genomic_DNA"/>
</dbReference>
<gene>
    <name evidence="3" type="ORF">GSTENG00020419001</name>
</gene>